<evidence type="ECO:0000256" key="5">
    <source>
        <dbReference type="ARBA" id="ARBA00030484"/>
    </source>
</evidence>
<dbReference type="PANTHER" id="PTHR12215">
    <property type="entry name" value="PHOSPHOPANTETHEINE TRANSFERASE"/>
    <property type="match status" value="1"/>
</dbReference>
<evidence type="ECO:0000259" key="10">
    <source>
        <dbReference type="Pfam" id="PF22624"/>
    </source>
</evidence>
<dbReference type="InterPro" id="IPR050559">
    <property type="entry name" value="P-Pant_transferase_sf"/>
</dbReference>
<evidence type="ECO:0000313" key="11">
    <source>
        <dbReference type="EMBL" id="VDM78776.1"/>
    </source>
</evidence>
<evidence type="ECO:0000259" key="9">
    <source>
        <dbReference type="Pfam" id="PF01648"/>
    </source>
</evidence>
<comment type="catalytic activity">
    <reaction evidence="7">
        <text>apo-[ACP] + CoA = holo-[ACP] + adenosine 3',5'-bisphosphate + H(+)</text>
        <dbReference type="Rhea" id="RHEA:12068"/>
        <dbReference type="Rhea" id="RHEA-COMP:9685"/>
        <dbReference type="Rhea" id="RHEA-COMP:9690"/>
        <dbReference type="ChEBI" id="CHEBI:15378"/>
        <dbReference type="ChEBI" id="CHEBI:29999"/>
        <dbReference type="ChEBI" id="CHEBI:57287"/>
        <dbReference type="ChEBI" id="CHEBI:58343"/>
        <dbReference type="ChEBI" id="CHEBI:64479"/>
        <dbReference type="EC" id="2.7.8.7"/>
    </reaction>
    <physiologicalReaction direction="left-to-right" evidence="7">
        <dbReference type="Rhea" id="RHEA:12069"/>
    </physiologicalReaction>
</comment>
<evidence type="ECO:0000313" key="12">
    <source>
        <dbReference type="Proteomes" id="UP000270094"/>
    </source>
</evidence>
<dbReference type="GO" id="GO:0000287">
    <property type="term" value="F:magnesium ion binding"/>
    <property type="evidence" value="ECO:0007669"/>
    <property type="project" value="InterPro"/>
</dbReference>
<sequence>MIRQAVRTSCSLPWYAIEIAKTERGKPYLTNAEAQLNFNVSHQGDFVVLASSENEDIGVDVMRIDECRGDTALEHIERMSKLFTAEELRMMRSGITEKEKWTAFYRIWCLKESVLKATGTGLVNDLRALEFHTTEEKHAPGCFITSTTWSENGIKQNNWLFEESFVNDNHCVAVGRYLTIFYVL</sequence>
<dbReference type="GO" id="GO:0005829">
    <property type="term" value="C:cytosol"/>
    <property type="evidence" value="ECO:0007669"/>
    <property type="project" value="TreeGrafter"/>
</dbReference>
<dbReference type="EMBL" id="UYYB01102906">
    <property type="protein sequence ID" value="VDM78776.1"/>
    <property type="molecule type" value="Genomic_DNA"/>
</dbReference>
<evidence type="ECO:0000256" key="1">
    <source>
        <dbReference type="ARBA" id="ARBA00006195"/>
    </source>
</evidence>
<organism evidence="11 12">
    <name type="scientific">Strongylus vulgaris</name>
    <name type="common">Blood worm</name>
    <dbReference type="NCBI Taxonomy" id="40348"/>
    <lineage>
        <taxon>Eukaryota</taxon>
        <taxon>Metazoa</taxon>
        <taxon>Ecdysozoa</taxon>
        <taxon>Nematoda</taxon>
        <taxon>Chromadorea</taxon>
        <taxon>Rhabditida</taxon>
        <taxon>Rhabditina</taxon>
        <taxon>Rhabditomorpha</taxon>
        <taxon>Strongyloidea</taxon>
        <taxon>Strongylidae</taxon>
        <taxon>Strongylus</taxon>
    </lineage>
</organism>
<accession>A0A3P7J6C0</accession>
<dbReference type="InterPro" id="IPR008278">
    <property type="entry name" value="4-PPantetheinyl_Trfase_dom"/>
</dbReference>
<dbReference type="OrthoDB" id="26719at2759"/>
<evidence type="ECO:0000256" key="7">
    <source>
        <dbReference type="ARBA" id="ARBA00048641"/>
    </source>
</evidence>
<dbReference type="Pfam" id="PF01648">
    <property type="entry name" value="ACPS"/>
    <property type="match status" value="1"/>
</dbReference>
<proteinExistence type="inferred from homology"/>
<dbReference type="Pfam" id="PF22624">
    <property type="entry name" value="AASDHPPT_N"/>
    <property type="match status" value="1"/>
</dbReference>
<name>A0A3P7J6C0_STRVU</name>
<keyword evidence="12" id="KW-1185">Reference proteome</keyword>
<feature type="domain" description="4'-phosphopantetheinyl transferase" evidence="9">
    <location>
        <begin position="57"/>
        <end position="139"/>
    </location>
</feature>
<evidence type="ECO:0000256" key="2">
    <source>
        <dbReference type="ARBA" id="ARBA00013172"/>
    </source>
</evidence>
<gene>
    <name evidence="11" type="ORF">SVUK_LOCUS13774</name>
</gene>
<dbReference type="GO" id="GO:0019878">
    <property type="term" value="P:lysine biosynthetic process via aminoadipic acid"/>
    <property type="evidence" value="ECO:0007669"/>
    <property type="project" value="TreeGrafter"/>
</dbReference>
<dbReference type="SUPFAM" id="SSF56214">
    <property type="entry name" value="4'-phosphopantetheinyl transferase"/>
    <property type="match status" value="2"/>
</dbReference>
<feature type="domain" description="4'-phosphopantetheinyl transferase N-terminal" evidence="10">
    <location>
        <begin position="1"/>
        <end position="53"/>
    </location>
</feature>
<evidence type="ECO:0000256" key="6">
    <source>
        <dbReference type="ARBA" id="ARBA00033443"/>
    </source>
</evidence>
<comment type="similarity">
    <text evidence="1">Belongs to the P-Pant transferase superfamily. AcpS family.</text>
</comment>
<dbReference type="Proteomes" id="UP000270094">
    <property type="component" value="Unassembled WGS sequence"/>
</dbReference>
<dbReference type="InterPro" id="IPR055066">
    <property type="entry name" value="AASDHPPT_N"/>
</dbReference>
<evidence type="ECO:0000256" key="3">
    <source>
        <dbReference type="ARBA" id="ARBA00016301"/>
    </source>
</evidence>
<comment type="catalytic activity">
    <reaction evidence="8">
        <text>apo-[ACP] + acetyl-CoA = acetyl-[ACP] + adenosine 3',5'-bisphosphate + H(+)</text>
        <dbReference type="Rhea" id="RHEA:46564"/>
        <dbReference type="Rhea" id="RHEA-COMP:9621"/>
        <dbReference type="Rhea" id="RHEA-COMP:9690"/>
        <dbReference type="ChEBI" id="CHEBI:15378"/>
        <dbReference type="ChEBI" id="CHEBI:29999"/>
        <dbReference type="ChEBI" id="CHEBI:57288"/>
        <dbReference type="ChEBI" id="CHEBI:58343"/>
        <dbReference type="ChEBI" id="CHEBI:78446"/>
    </reaction>
    <physiologicalReaction direction="left-to-right" evidence="8">
        <dbReference type="Rhea" id="RHEA:46565"/>
    </physiologicalReaction>
</comment>
<protein>
    <recommendedName>
        <fullName evidence="3">L-aminoadipate-semialdehyde dehydrogenase-phosphopantetheinyl transferase</fullName>
        <ecNumber evidence="2">2.7.8.7</ecNumber>
    </recommendedName>
    <alternativeName>
        <fullName evidence="5">4'-phosphopantetheinyl transferase</fullName>
    </alternativeName>
    <alternativeName>
        <fullName evidence="6">Alpha-aminoadipic semialdehyde dehydrogenase-phosphopantetheinyl transferase</fullName>
    </alternativeName>
</protein>
<evidence type="ECO:0000256" key="4">
    <source>
        <dbReference type="ARBA" id="ARBA00022679"/>
    </source>
</evidence>
<dbReference type="FunFam" id="3.90.470.20:FF:000003">
    <property type="entry name" value="L-aminoadipate-semialdehyde dehydrogenase-phosphopantetheinyl transferase"/>
    <property type="match status" value="1"/>
</dbReference>
<reference evidence="11 12" key="1">
    <citation type="submission" date="2018-11" db="EMBL/GenBank/DDBJ databases">
        <authorList>
            <consortium name="Pathogen Informatics"/>
        </authorList>
    </citation>
    <scope>NUCLEOTIDE SEQUENCE [LARGE SCALE GENOMIC DNA]</scope>
</reference>
<evidence type="ECO:0000256" key="8">
    <source>
        <dbReference type="ARBA" id="ARBA00048794"/>
    </source>
</evidence>
<dbReference type="AlphaFoldDB" id="A0A3P7J6C0"/>
<dbReference type="GO" id="GO:0008897">
    <property type="term" value="F:holo-[acyl-carrier-protein] synthase activity"/>
    <property type="evidence" value="ECO:0007669"/>
    <property type="project" value="UniProtKB-EC"/>
</dbReference>
<dbReference type="PANTHER" id="PTHR12215:SF10">
    <property type="entry name" value="L-AMINOADIPATE-SEMIALDEHYDE DEHYDROGENASE-PHOSPHOPANTETHEINYL TRANSFERASE"/>
    <property type="match status" value="1"/>
</dbReference>
<dbReference type="Gene3D" id="3.90.470.20">
    <property type="entry name" value="4'-phosphopantetheinyl transferase domain"/>
    <property type="match status" value="1"/>
</dbReference>
<dbReference type="InterPro" id="IPR037143">
    <property type="entry name" value="4-PPantetheinyl_Trfase_dom_sf"/>
</dbReference>
<dbReference type="EC" id="2.7.8.7" evidence="2"/>
<keyword evidence="4" id="KW-0808">Transferase</keyword>